<proteinExistence type="predicted"/>
<protein>
    <submittedName>
        <fullName evidence="1">Uncharacterized protein</fullName>
    </submittedName>
</protein>
<comment type="caution">
    <text evidence="1">The sequence shown here is derived from an EMBL/GenBank/DDBJ whole genome shotgun (WGS) entry which is preliminary data.</text>
</comment>
<dbReference type="AlphaFoldDB" id="A0AAE2CSR7"/>
<sequence>MALQTLFPVFAPPHLRPTIEIRFSRWNNANAHKFIRHERTQKELEDQIRFEKRFDSALTHIITTLHLLIPRHSNPPAPLLPLPSNPRKTAFSTPFEPISFY</sequence>
<accession>A0AAE2CSR7</accession>
<reference evidence="1" key="1">
    <citation type="submission" date="2020-06" db="EMBL/GenBank/DDBJ databases">
        <authorList>
            <person name="Li T."/>
            <person name="Hu X."/>
            <person name="Zhang T."/>
            <person name="Song X."/>
            <person name="Zhang H."/>
            <person name="Dai N."/>
            <person name="Sheng W."/>
            <person name="Hou X."/>
            <person name="Wei L."/>
        </authorList>
    </citation>
    <scope>NUCLEOTIDE SEQUENCE</scope>
    <source>
        <strain evidence="1">3651</strain>
        <tissue evidence="1">Leaf</tissue>
    </source>
</reference>
<dbReference type="EMBL" id="JACGWO010000003">
    <property type="protein sequence ID" value="KAK4433143.1"/>
    <property type="molecule type" value="Genomic_DNA"/>
</dbReference>
<dbReference type="Proteomes" id="UP001293254">
    <property type="component" value="Unassembled WGS sequence"/>
</dbReference>
<organism evidence="1 2">
    <name type="scientific">Sesamum alatum</name>
    <dbReference type="NCBI Taxonomy" id="300844"/>
    <lineage>
        <taxon>Eukaryota</taxon>
        <taxon>Viridiplantae</taxon>
        <taxon>Streptophyta</taxon>
        <taxon>Embryophyta</taxon>
        <taxon>Tracheophyta</taxon>
        <taxon>Spermatophyta</taxon>
        <taxon>Magnoliopsida</taxon>
        <taxon>eudicotyledons</taxon>
        <taxon>Gunneridae</taxon>
        <taxon>Pentapetalae</taxon>
        <taxon>asterids</taxon>
        <taxon>lamiids</taxon>
        <taxon>Lamiales</taxon>
        <taxon>Pedaliaceae</taxon>
        <taxon>Sesamum</taxon>
    </lineage>
</organism>
<evidence type="ECO:0000313" key="2">
    <source>
        <dbReference type="Proteomes" id="UP001293254"/>
    </source>
</evidence>
<name>A0AAE2CSR7_9LAMI</name>
<reference evidence="1" key="2">
    <citation type="journal article" date="2024" name="Plant">
        <title>Genomic evolution and insights into agronomic trait innovations of Sesamum species.</title>
        <authorList>
            <person name="Miao H."/>
            <person name="Wang L."/>
            <person name="Qu L."/>
            <person name="Liu H."/>
            <person name="Sun Y."/>
            <person name="Le M."/>
            <person name="Wang Q."/>
            <person name="Wei S."/>
            <person name="Zheng Y."/>
            <person name="Lin W."/>
            <person name="Duan Y."/>
            <person name="Cao H."/>
            <person name="Xiong S."/>
            <person name="Wang X."/>
            <person name="Wei L."/>
            <person name="Li C."/>
            <person name="Ma Q."/>
            <person name="Ju M."/>
            <person name="Zhao R."/>
            <person name="Li G."/>
            <person name="Mu C."/>
            <person name="Tian Q."/>
            <person name="Mei H."/>
            <person name="Zhang T."/>
            <person name="Gao T."/>
            <person name="Zhang H."/>
        </authorList>
    </citation>
    <scope>NUCLEOTIDE SEQUENCE</scope>
    <source>
        <strain evidence="1">3651</strain>
    </source>
</reference>
<evidence type="ECO:0000313" key="1">
    <source>
        <dbReference type="EMBL" id="KAK4433143.1"/>
    </source>
</evidence>
<keyword evidence="2" id="KW-1185">Reference proteome</keyword>
<gene>
    <name evidence="1" type="ORF">Salat_1076500</name>
</gene>